<keyword evidence="2" id="KW-0808">Transferase</keyword>
<dbReference type="RefSeq" id="WP_232067382.1">
    <property type="nucleotide sequence ID" value="NZ_CADCSU010000107.1"/>
</dbReference>
<dbReference type="AlphaFoldDB" id="A0A6J4GLK4"/>
<dbReference type="NCBIfam" id="NF043067">
    <property type="entry name" value="AAC_6p_group_E"/>
    <property type="match status" value="1"/>
</dbReference>
<evidence type="ECO:0000313" key="3">
    <source>
        <dbReference type="Proteomes" id="UP000479938"/>
    </source>
</evidence>
<keyword evidence="2" id="KW-0012">Acyltransferase</keyword>
<proteinExistence type="predicted"/>
<dbReference type="Gene3D" id="3.40.630.30">
    <property type="match status" value="1"/>
</dbReference>
<dbReference type="PANTHER" id="PTHR43072">
    <property type="entry name" value="N-ACETYLTRANSFERASE"/>
    <property type="match status" value="1"/>
</dbReference>
<evidence type="ECO:0000313" key="2">
    <source>
        <dbReference type="EMBL" id="CAA9200049.1"/>
    </source>
</evidence>
<dbReference type="EC" id="2.3.1.82" evidence="2"/>
<dbReference type="InterPro" id="IPR000182">
    <property type="entry name" value="GNAT_dom"/>
</dbReference>
<dbReference type="PROSITE" id="PS51186">
    <property type="entry name" value="GNAT"/>
    <property type="match status" value="1"/>
</dbReference>
<organism evidence="2 3">
    <name type="scientific">Flavobacterium bizetiae</name>
    <dbReference type="NCBI Taxonomy" id="2704140"/>
    <lineage>
        <taxon>Bacteria</taxon>
        <taxon>Pseudomonadati</taxon>
        <taxon>Bacteroidota</taxon>
        <taxon>Flavobacteriia</taxon>
        <taxon>Flavobacteriales</taxon>
        <taxon>Flavobacteriaceae</taxon>
        <taxon>Flavobacterium</taxon>
    </lineage>
</organism>
<dbReference type="Proteomes" id="UP000479938">
    <property type="component" value="Unassembled WGS sequence"/>
</dbReference>
<dbReference type="SUPFAM" id="SSF55729">
    <property type="entry name" value="Acyl-CoA N-acyltransferases (Nat)"/>
    <property type="match status" value="1"/>
</dbReference>
<sequence length="151" mass="17391">MKSNFKIDIEVLSLQNLNQLTELVLEFWNDCLFEEELESYKSIIDSEDEICYVVKHDEHYIAFVHLSTRNDYVEGAENLPVAYVEGIYVKPAYQKQGIAKELVKIAENWVKEKGFTQIASDTESGNLGSIDFHTKSGFTEVERIVCFIKNL</sequence>
<protein>
    <submittedName>
        <fullName evidence="2">Aminoglycoside N(6')-acetyltransferase type 1</fullName>
        <ecNumber evidence="2">2.3.1.82</ecNumber>
    </submittedName>
</protein>
<evidence type="ECO:0000259" key="1">
    <source>
        <dbReference type="PROSITE" id="PS51186"/>
    </source>
</evidence>
<name>A0A6J4GLK4_9FLAO</name>
<dbReference type="CDD" id="cd04301">
    <property type="entry name" value="NAT_SF"/>
    <property type="match status" value="1"/>
</dbReference>
<dbReference type="Pfam" id="PF00583">
    <property type="entry name" value="Acetyltransf_1"/>
    <property type="match status" value="1"/>
</dbReference>
<feature type="domain" description="N-acetyltransferase" evidence="1">
    <location>
        <begin position="7"/>
        <end position="151"/>
    </location>
</feature>
<reference evidence="2 3" key="1">
    <citation type="submission" date="2020-02" db="EMBL/GenBank/DDBJ databases">
        <authorList>
            <person name="Criscuolo A."/>
        </authorList>
    </citation>
    <scope>NUCLEOTIDE SEQUENCE [LARGE SCALE GENOMIC DNA]</scope>
    <source>
        <strain evidence="2">CIP105534</strain>
    </source>
</reference>
<gene>
    <name evidence="2" type="ORF">FLA105534_02945</name>
</gene>
<dbReference type="EMBL" id="CADCSU010000107">
    <property type="protein sequence ID" value="CAA9200049.1"/>
    <property type="molecule type" value="Genomic_DNA"/>
</dbReference>
<dbReference type="InterPro" id="IPR016181">
    <property type="entry name" value="Acyl_CoA_acyltransferase"/>
</dbReference>
<dbReference type="GO" id="GO:0047663">
    <property type="term" value="F:aminoglycoside 6'-N-acetyltransferase activity"/>
    <property type="evidence" value="ECO:0007669"/>
    <property type="project" value="UniProtKB-EC"/>
</dbReference>
<accession>A0A6J4GLK4</accession>
<keyword evidence="3" id="KW-1185">Reference proteome</keyword>